<protein>
    <submittedName>
        <fullName evidence="1">Uncharacterized protein</fullName>
    </submittedName>
</protein>
<dbReference type="EMBL" id="JAALLS010000003">
    <property type="protein sequence ID" value="NGP87553.1"/>
    <property type="molecule type" value="Genomic_DNA"/>
</dbReference>
<accession>A0A6M1T4G4</accession>
<sequence>MDHYYVHIYTDDDGDHEIHTDECDFLPKPTHRDYLGYYNNCENAVEEAGNNGYSPVNGCYFCSRDCHTS</sequence>
<name>A0A6M1T4G4_9BACT</name>
<proteinExistence type="predicted"/>
<dbReference type="Proteomes" id="UP000479132">
    <property type="component" value="Unassembled WGS sequence"/>
</dbReference>
<evidence type="ECO:0000313" key="1">
    <source>
        <dbReference type="EMBL" id="NGP87553.1"/>
    </source>
</evidence>
<dbReference type="AlphaFoldDB" id="A0A6M1T4G4"/>
<keyword evidence="2" id="KW-1185">Reference proteome</keyword>
<gene>
    <name evidence="1" type="ORF">G3569_04240</name>
</gene>
<comment type="caution">
    <text evidence="1">The sequence shown here is derived from an EMBL/GenBank/DDBJ whole genome shotgun (WGS) entry which is preliminary data.</text>
</comment>
<organism evidence="1 2">
    <name type="scientific">Fodinibius halophilus</name>
    <dbReference type="NCBI Taxonomy" id="1736908"/>
    <lineage>
        <taxon>Bacteria</taxon>
        <taxon>Pseudomonadati</taxon>
        <taxon>Balneolota</taxon>
        <taxon>Balneolia</taxon>
        <taxon>Balneolales</taxon>
        <taxon>Balneolaceae</taxon>
        <taxon>Fodinibius</taxon>
    </lineage>
</organism>
<dbReference type="RefSeq" id="WP_165266410.1">
    <property type="nucleotide sequence ID" value="NZ_JAALLS010000003.1"/>
</dbReference>
<reference evidence="1 2" key="1">
    <citation type="submission" date="2020-02" db="EMBL/GenBank/DDBJ databases">
        <title>Aliifodinibius halophilus 2W32, complete genome.</title>
        <authorList>
            <person name="Li Y."/>
            <person name="Wu S."/>
        </authorList>
    </citation>
    <scope>NUCLEOTIDE SEQUENCE [LARGE SCALE GENOMIC DNA]</scope>
    <source>
        <strain evidence="1 2">2W32</strain>
    </source>
</reference>
<evidence type="ECO:0000313" key="2">
    <source>
        <dbReference type="Proteomes" id="UP000479132"/>
    </source>
</evidence>